<evidence type="ECO:0000259" key="1">
    <source>
        <dbReference type="SMART" id="SM00849"/>
    </source>
</evidence>
<comment type="caution">
    <text evidence="2">The sequence shown here is derived from an EMBL/GenBank/DDBJ whole genome shotgun (WGS) entry which is preliminary data.</text>
</comment>
<dbReference type="PANTHER" id="PTHR23131:SF0">
    <property type="entry name" value="ENDORIBONUCLEASE LACTB2"/>
    <property type="match status" value="1"/>
</dbReference>
<dbReference type="AlphaFoldDB" id="W4LMH8"/>
<name>W4LMH8_9BACT</name>
<gene>
    <name evidence="2" type="ORF">ETSY2_41255</name>
</gene>
<dbReference type="Pfam" id="PF00753">
    <property type="entry name" value="Lactamase_B"/>
    <property type="match status" value="1"/>
</dbReference>
<protein>
    <recommendedName>
        <fullName evidence="1">Metallo-beta-lactamase domain-containing protein</fullName>
    </recommendedName>
</protein>
<dbReference type="Gene3D" id="1.10.10.10">
    <property type="entry name" value="Winged helix-like DNA-binding domain superfamily/Winged helix DNA-binding domain"/>
    <property type="match status" value="1"/>
</dbReference>
<dbReference type="InterPro" id="IPR036388">
    <property type="entry name" value="WH-like_DNA-bd_sf"/>
</dbReference>
<reference evidence="2 3" key="1">
    <citation type="journal article" date="2014" name="Nature">
        <title>An environmental bacterial taxon with a large and distinct metabolic repertoire.</title>
        <authorList>
            <person name="Wilson M.C."/>
            <person name="Mori T."/>
            <person name="Ruckert C."/>
            <person name="Uria A.R."/>
            <person name="Helf M.J."/>
            <person name="Takada K."/>
            <person name="Gernert C."/>
            <person name="Steffens U.A."/>
            <person name="Heycke N."/>
            <person name="Schmitt S."/>
            <person name="Rinke C."/>
            <person name="Helfrich E.J."/>
            <person name="Brachmann A.O."/>
            <person name="Gurgui C."/>
            <person name="Wakimoto T."/>
            <person name="Kracht M."/>
            <person name="Crusemann M."/>
            <person name="Hentschel U."/>
            <person name="Abe I."/>
            <person name="Matsunaga S."/>
            <person name="Kalinowski J."/>
            <person name="Takeyama H."/>
            <person name="Piel J."/>
        </authorList>
    </citation>
    <scope>NUCLEOTIDE SEQUENCE [LARGE SCALE GENOMIC DNA]</scope>
    <source>
        <strain evidence="3">TSY2</strain>
    </source>
</reference>
<dbReference type="SMART" id="SM00849">
    <property type="entry name" value="Lactamase_B"/>
    <property type="match status" value="1"/>
</dbReference>
<dbReference type="Gene3D" id="3.60.15.10">
    <property type="entry name" value="Ribonuclease Z/Hydroxyacylglutathione hydrolase-like"/>
    <property type="match status" value="1"/>
</dbReference>
<keyword evidence="3" id="KW-1185">Reference proteome</keyword>
<organism evidence="2 3">
    <name type="scientific">Candidatus Entotheonella gemina</name>
    <dbReference type="NCBI Taxonomy" id="1429439"/>
    <lineage>
        <taxon>Bacteria</taxon>
        <taxon>Pseudomonadati</taxon>
        <taxon>Nitrospinota/Tectimicrobiota group</taxon>
        <taxon>Candidatus Tectimicrobiota</taxon>
        <taxon>Candidatus Entotheonellia</taxon>
        <taxon>Candidatus Entotheonellales</taxon>
        <taxon>Candidatus Entotheonellaceae</taxon>
        <taxon>Candidatus Entotheonella</taxon>
    </lineage>
</organism>
<evidence type="ECO:0000313" key="3">
    <source>
        <dbReference type="Proteomes" id="UP000019140"/>
    </source>
</evidence>
<dbReference type="EMBL" id="AZHX01001857">
    <property type="protein sequence ID" value="ETW99273.1"/>
    <property type="molecule type" value="Genomic_DNA"/>
</dbReference>
<sequence length="274" mass="31055">MEVKSNVHVMHIDDDSVYHPGGSNNYFVGDPHEEMVLIDTGEQQKAWTQGILKMYEQLGRPKIRAILLTHGHGDHIGGLDRMYETMEAPVRCHPKLAKRLQAMVGADVVEPLKSREVIELGEHIHLRTLFTPGHEIDHLAFHLKEQDVLFTGDCVLGASSSTVRDLATYMKSLDTLTRFKHDTICPGHGPIVPPPRGEKLVQEYIHHRQHRERQILDALEQGITDVKAIARAIYPKNLKKGLWPGAERNVQTHLEKLKKEGRIVEQPAQFVLAR</sequence>
<dbReference type="InterPro" id="IPR036866">
    <property type="entry name" value="RibonucZ/Hydroxyglut_hydro"/>
</dbReference>
<feature type="domain" description="Metallo-beta-lactamase" evidence="1">
    <location>
        <begin position="22"/>
        <end position="188"/>
    </location>
</feature>
<proteinExistence type="predicted"/>
<evidence type="ECO:0000313" key="2">
    <source>
        <dbReference type="EMBL" id="ETW99273.1"/>
    </source>
</evidence>
<dbReference type="PANTHER" id="PTHR23131">
    <property type="entry name" value="ENDORIBONUCLEASE LACTB2"/>
    <property type="match status" value="1"/>
</dbReference>
<dbReference type="InterPro" id="IPR050662">
    <property type="entry name" value="Sec-metab_biosynth-thioest"/>
</dbReference>
<accession>W4LMH8</accession>
<dbReference type="HOGENOM" id="CLU_048478_1_2_7"/>
<dbReference type="InterPro" id="IPR041516">
    <property type="entry name" value="LACTB2_WH"/>
</dbReference>
<dbReference type="Pfam" id="PF17778">
    <property type="entry name" value="WHD_BLACT"/>
    <property type="match status" value="1"/>
</dbReference>
<dbReference type="Proteomes" id="UP000019140">
    <property type="component" value="Unassembled WGS sequence"/>
</dbReference>
<dbReference type="SUPFAM" id="SSF56281">
    <property type="entry name" value="Metallo-hydrolase/oxidoreductase"/>
    <property type="match status" value="1"/>
</dbReference>
<dbReference type="InterPro" id="IPR001279">
    <property type="entry name" value="Metallo-B-lactamas"/>
</dbReference>